<evidence type="ECO:0000313" key="1">
    <source>
        <dbReference type="EMBL" id="GAI81528.1"/>
    </source>
</evidence>
<dbReference type="AlphaFoldDB" id="X1RLN7"/>
<comment type="caution">
    <text evidence="1">The sequence shown here is derived from an EMBL/GenBank/DDBJ whole genome shotgun (WGS) entry which is preliminary data.</text>
</comment>
<proteinExistence type="predicted"/>
<organism evidence="1">
    <name type="scientific">marine sediment metagenome</name>
    <dbReference type="NCBI Taxonomy" id="412755"/>
    <lineage>
        <taxon>unclassified sequences</taxon>
        <taxon>metagenomes</taxon>
        <taxon>ecological metagenomes</taxon>
    </lineage>
</organism>
<reference evidence="1" key="1">
    <citation type="journal article" date="2014" name="Front. Microbiol.">
        <title>High frequency of phylogenetically diverse reductive dehalogenase-homologous genes in deep subseafloor sedimentary metagenomes.</title>
        <authorList>
            <person name="Kawai M."/>
            <person name="Futagami T."/>
            <person name="Toyoda A."/>
            <person name="Takaki Y."/>
            <person name="Nishi S."/>
            <person name="Hori S."/>
            <person name="Arai W."/>
            <person name="Tsubouchi T."/>
            <person name="Morono Y."/>
            <person name="Uchiyama I."/>
            <person name="Ito T."/>
            <person name="Fujiyama A."/>
            <person name="Inagaki F."/>
            <person name="Takami H."/>
        </authorList>
    </citation>
    <scope>NUCLEOTIDE SEQUENCE</scope>
    <source>
        <strain evidence="1">Expedition CK06-06</strain>
    </source>
</reference>
<name>X1RLN7_9ZZZZ</name>
<accession>X1RLN7</accession>
<dbReference type="EMBL" id="BARW01008191">
    <property type="protein sequence ID" value="GAI81528.1"/>
    <property type="molecule type" value="Genomic_DNA"/>
</dbReference>
<gene>
    <name evidence="1" type="ORF">S12H4_16868</name>
</gene>
<sequence length="125" mass="14198">DMERTINGYLDDLEASLDRLLQKQHRETWRRKTVREAIETLKSWKAKGVFVALLDKEGKLLEEPFPVTMDPTANVKVVLEEDSITKDRVNVVATLDKPTKPNVKAIVLCKVPGLLEVFEIIKVGN</sequence>
<feature type="non-terminal residue" evidence="1">
    <location>
        <position position="1"/>
    </location>
</feature>
<protein>
    <submittedName>
        <fullName evidence="1">Uncharacterized protein</fullName>
    </submittedName>
</protein>